<organism evidence="13 14">
    <name type="scientific">Priestia megaterium</name>
    <name type="common">Bacillus megaterium</name>
    <dbReference type="NCBI Taxonomy" id="1404"/>
    <lineage>
        <taxon>Bacteria</taxon>
        <taxon>Bacillati</taxon>
        <taxon>Bacillota</taxon>
        <taxon>Bacilli</taxon>
        <taxon>Bacillales</taxon>
        <taxon>Bacillaceae</taxon>
        <taxon>Priestia</taxon>
    </lineage>
</organism>
<dbReference type="InterPro" id="IPR002523">
    <property type="entry name" value="MgTranspt_CorA/ZnTranspt_ZntB"/>
</dbReference>
<dbReference type="Pfam" id="PF01544">
    <property type="entry name" value="CorA"/>
    <property type="match status" value="1"/>
</dbReference>
<feature type="transmembrane region" description="Helical" evidence="12">
    <location>
        <begin position="287"/>
        <end position="307"/>
    </location>
</feature>
<evidence type="ECO:0000256" key="1">
    <source>
        <dbReference type="ARBA" id="ARBA00004651"/>
    </source>
</evidence>
<feature type="transmembrane region" description="Helical" evidence="12">
    <location>
        <begin position="251"/>
        <end position="275"/>
    </location>
</feature>
<protein>
    <recommendedName>
        <fullName evidence="12">Magnesium transport protein CorA</fullName>
    </recommendedName>
</protein>
<name>A0A6H1NVW2_PRIMG</name>
<dbReference type="EMBL" id="CP051128">
    <property type="protein sequence ID" value="QIZ05434.1"/>
    <property type="molecule type" value="Genomic_DNA"/>
</dbReference>
<dbReference type="InterPro" id="IPR004488">
    <property type="entry name" value="Mg/Co-transport_prot_CorA"/>
</dbReference>
<keyword evidence="9 12" id="KW-0472">Membrane</keyword>
<sequence>MIFTYAITQDNQLIKDVKLEDLRSDRFKFYWVDFEEPTNAETKLLSEFFHFHPLAIEDCLHFIQRPNMNYYDGVLFFVLHTLSKTIRCEEIDVFVGDNYVVSFHKEKDQAIDMVKQKLFASKEMEKVGPLFVLHSIIDELVDCYFPILHQIEDKLNEYEEKEASSKKIIEEVYEIRRELIRLRKTIIPMRDLLYRMINSKRIQETKQIHHYFSDIYDHLMKLTDMVASNQDVTSDMRENYMSIQSNRMNSIMMTLTVITTIFMPLTFIVGVYGMNFDHMPELHWQCGYFITLGVMAIIVIVMIFLFYKKGWLFKK</sequence>
<comment type="function">
    <text evidence="11">Mediates influx of magnesium ions. Alternates between open and closed states. Activated by low cytoplasmic Mg(2+) levels. Inactive when cytoplasmic Mg(2+) levels are high.</text>
</comment>
<dbReference type="PANTHER" id="PTHR46494">
    <property type="entry name" value="CORA FAMILY METAL ION TRANSPORTER (EUROFUNG)"/>
    <property type="match status" value="1"/>
</dbReference>
<evidence type="ECO:0000256" key="11">
    <source>
        <dbReference type="ARBA" id="ARBA00045497"/>
    </source>
</evidence>
<dbReference type="SUPFAM" id="SSF144083">
    <property type="entry name" value="Magnesium transport protein CorA, transmembrane region"/>
    <property type="match status" value="1"/>
</dbReference>
<comment type="catalytic activity">
    <reaction evidence="10">
        <text>Mg(2+)(in) = Mg(2+)(out)</text>
        <dbReference type="Rhea" id="RHEA:29827"/>
        <dbReference type="ChEBI" id="CHEBI:18420"/>
    </reaction>
</comment>
<gene>
    <name evidence="12 13" type="primary">corA</name>
    <name evidence="13" type="ORF">HFZ78_00500</name>
</gene>
<keyword evidence="4 12" id="KW-1003">Cell membrane</keyword>
<evidence type="ECO:0000256" key="5">
    <source>
        <dbReference type="ARBA" id="ARBA00022692"/>
    </source>
</evidence>
<evidence type="ECO:0000256" key="8">
    <source>
        <dbReference type="ARBA" id="ARBA00023065"/>
    </source>
</evidence>
<dbReference type="GO" id="GO:0005886">
    <property type="term" value="C:plasma membrane"/>
    <property type="evidence" value="ECO:0007669"/>
    <property type="project" value="UniProtKB-SubCell"/>
</dbReference>
<accession>A0A6H1NVW2</accession>
<dbReference type="Proteomes" id="UP000501868">
    <property type="component" value="Chromosome"/>
</dbReference>
<dbReference type="GO" id="GO:0050897">
    <property type="term" value="F:cobalt ion binding"/>
    <property type="evidence" value="ECO:0007669"/>
    <property type="project" value="TreeGrafter"/>
</dbReference>
<dbReference type="Gene3D" id="1.20.58.340">
    <property type="entry name" value="Magnesium transport protein CorA, transmembrane region"/>
    <property type="match status" value="2"/>
</dbReference>
<dbReference type="InterPro" id="IPR045863">
    <property type="entry name" value="CorA_TM1_TM2"/>
</dbReference>
<dbReference type="GO" id="GO:0000287">
    <property type="term" value="F:magnesium ion binding"/>
    <property type="evidence" value="ECO:0007669"/>
    <property type="project" value="TreeGrafter"/>
</dbReference>
<keyword evidence="3 12" id="KW-0813">Transport</keyword>
<proteinExistence type="inferred from homology"/>
<comment type="subcellular location">
    <subcellularLocation>
        <location evidence="1">Cell membrane</location>
        <topology evidence="1">Multi-pass membrane protein</topology>
    </subcellularLocation>
    <subcellularLocation>
        <location evidence="12">Membrane</location>
        <topology evidence="12">Multi-pass membrane protein</topology>
    </subcellularLocation>
</comment>
<keyword evidence="7 12" id="KW-1133">Transmembrane helix</keyword>
<comment type="similarity">
    <text evidence="2 12">Belongs to the CorA metal ion transporter (MIT) (TC 1.A.35) family.</text>
</comment>
<dbReference type="AlphaFoldDB" id="A0A6H1NVW2"/>
<evidence type="ECO:0000256" key="4">
    <source>
        <dbReference type="ARBA" id="ARBA00022475"/>
    </source>
</evidence>
<dbReference type="GO" id="GO:0015095">
    <property type="term" value="F:magnesium ion transmembrane transporter activity"/>
    <property type="evidence" value="ECO:0007669"/>
    <property type="project" value="UniProtKB-UniRule"/>
</dbReference>
<evidence type="ECO:0000256" key="10">
    <source>
        <dbReference type="ARBA" id="ARBA00034269"/>
    </source>
</evidence>
<reference evidence="13 14" key="1">
    <citation type="submission" date="2020-04" db="EMBL/GenBank/DDBJ databases">
        <title>Genome-Wide Identification of 5-Methylcytosine Sites in Bacterial Genomes By High-Throughput Sequencing of MspJI Restriction Fragments.</title>
        <authorList>
            <person name="Wu V."/>
        </authorList>
    </citation>
    <scope>NUCLEOTIDE SEQUENCE [LARGE SCALE GENOMIC DNA]</scope>
    <source>
        <strain evidence="13 14">S2</strain>
    </source>
</reference>
<dbReference type="NCBIfam" id="TIGR00383">
    <property type="entry name" value="corA"/>
    <property type="match status" value="1"/>
</dbReference>
<evidence type="ECO:0000256" key="2">
    <source>
        <dbReference type="ARBA" id="ARBA00009765"/>
    </source>
</evidence>
<evidence type="ECO:0000313" key="14">
    <source>
        <dbReference type="Proteomes" id="UP000501868"/>
    </source>
</evidence>
<evidence type="ECO:0000256" key="12">
    <source>
        <dbReference type="RuleBase" id="RU362010"/>
    </source>
</evidence>
<evidence type="ECO:0000256" key="3">
    <source>
        <dbReference type="ARBA" id="ARBA00022448"/>
    </source>
</evidence>
<keyword evidence="5 12" id="KW-0812">Transmembrane</keyword>
<dbReference type="FunFam" id="1.20.58.340:FF:000004">
    <property type="entry name" value="Magnesium transport protein CorA"/>
    <property type="match status" value="1"/>
</dbReference>
<reference evidence="13 14" key="2">
    <citation type="submission" date="2020-04" db="EMBL/GenBank/DDBJ databases">
        <authorList>
            <person name="Fomenkov A."/>
            <person name="Anton B.P."/>
            <person name="Roberts R.J."/>
        </authorList>
    </citation>
    <scope>NUCLEOTIDE SEQUENCE [LARGE SCALE GENOMIC DNA]</scope>
    <source>
        <strain evidence="13 14">S2</strain>
    </source>
</reference>
<keyword evidence="6 12" id="KW-0460">Magnesium</keyword>
<dbReference type="Gene3D" id="3.30.460.20">
    <property type="entry name" value="CorA soluble domain-like"/>
    <property type="match status" value="1"/>
</dbReference>
<evidence type="ECO:0000256" key="7">
    <source>
        <dbReference type="ARBA" id="ARBA00022989"/>
    </source>
</evidence>
<evidence type="ECO:0000313" key="13">
    <source>
        <dbReference type="EMBL" id="QIZ05434.1"/>
    </source>
</evidence>
<evidence type="ECO:0000256" key="9">
    <source>
        <dbReference type="ARBA" id="ARBA00023136"/>
    </source>
</evidence>
<dbReference type="SUPFAM" id="SSF143865">
    <property type="entry name" value="CorA soluble domain-like"/>
    <property type="match status" value="1"/>
</dbReference>
<dbReference type="GO" id="GO:0015087">
    <property type="term" value="F:cobalt ion transmembrane transporter activity"/>
    <property type="evidence" value="ECO:0007669"/>
    <property type="project" value="UniProtKB-UniRule"/>
</dbReference>
<keyword evidence="8 12" id="KW-0406">Ion transport</keyword>
<dbReference type="InterPro" id="IPR045861">
    <property type="entry name" value="CorA_cytoplasmic_dom"/>
</dbReference>
<evidence type="ECO:0000256" key="6">
    <source>
        <dbReference type="ARBA" id="ARBA00022842"/>
    </source>
</evidence>
<dbReference type="CDD" id="cd12831">
    <property type="entry name" value="TmCorA-like_u2"/>
    <property type="match status" value="1"/>
</dbReference>
<dbReference type="PANTHER" id="PTHR46494:SF1">
    <property type="entry name" value="CORA FAMILY METAL ION TRANSPORTER (EUROFUNG)"/>
    <property type="match status" value="1"/>
</dbReference>